<evidence type="ECO:0000313" key="1">
    <source>
        <dbReference type="EMBL" id="SVD41995.1"/>
    </source>
</evidence>
<dbReference type="EMBL" id="UINC01149486">
    <property type="protein sequence ID" value="SVD41995.1"/>
    <property type="molecule type" value="Genomic_DNA"/>
</dbReference>
<evidence type="ECO:0008006" key="2">
    <source>
        <dbReference type="Google" id="ProtNLM"/>
    </source>
</evidence>
<dbReference type="InterPro" id="IPR037157">
    <property type="entry name" value="Acetyltransf_C_sf"/>
</dbReference>
<organism evidence="1">
    <name type="scientific">marine metagenome</name>
    <dbReference type="NCBI Taxonomy" id="408172"/>
    <lineage>
        <taxon>unclassified sequences</taxon>
        <taxon>metagenomes</taxon>
        <taxon>ecological metagenomes</taxon>
    </lineage>
</organism>
<accession>A0A382V7G8</accession>
<feature type="non-terminal residue" evidence="1">
    <location>
        <position position="1"/>
    </location>
</feature>
<proteinExistence type="predicted"/>
<reference evidence="1" key="1">
    <citation type="submission" date="2018-05" db="EMBL/GenBank/DDBJ databases">
        <authorList>
            <person name="Lanie J.A."/>
            <person name="Ng W.-L."/>
            <person name="Kazmierczak K.M."/>
            <person name="Andrzejewski T.M."/>
            <person name="Davidsen T.M."/>
            <person name="Wayne K.J."/>
            <person name="Tettelin H."/>
            <person name="Glass J.I."/>
            <person name="Rusch D."/>
            <person name="Podicherti R."/>
            <person name="Tsui H.-C.T."/>
            <person name="Winkler M.E."/>
        </authorList>
    </citation>
    <scope>NUCLEOTIDE SEQUENCE</scope>
</reference>
<protein>
    <recommendedName>
        <fullName evidence="2">Acyl-[acyl-carrier-protein]--UDP-N-acetylglucosamine O-acyltransferase</fullName>
    </recommendedName>
</protein>
<dbReference type="Gene3D" id="1.20.1180.10">
    <property type="entry name" value="Udp N-acetylglucosamine O-acyltransferase, C-terminal domain"/>
    <property type="match status" value="1"/>
</dbReference>
<name>A0A382V7G8_9ZZZZ</name>
<gene>
    <name evidence="1" type="ORF">METZ01_LOCUS394849</name>
</gene>
<dbReference type="AlphaFoldDB" id="A0A382V7G8"/>
<sequence>YRQELSLDRALGELDRIACSVEEVVALADFVRGSSRGIIR</sequence>